<dbReference type="EMBL" id="JAFREP010000008">
    <property type="protein sequence ID" value="MBO1319174.1"/>
    <property type="molecule type" value="Genomic_DNA"/>
</dbReference>
<evidence type="ECO:0000313" key="2">
    <source>
        <dbReference type="EMBL" id="MBO1319174.1"/>
    </source>
</evidence>
<keyword evidence="3" id="KW-1185">Reference proteome</keyword>
<evidence type="ECO:0000256" key="1">
    <source>
        <dbReference type="SAM" id="MobiDB-lite"/>
    </source>
</evidence>
<name>A0A8J7Q926_9BACT</name>
<protein>
    <submittedName>
        <fullName evidence="2">Uncharacterized protein</fullName>
    </submittedName>
</protein>
<gene>
    <name evidence="2" type="ORF">J3U88_11945</name>
</gene>
<accession>A0A8J7Q926</accession>
<dbReference type="AlphaFoldDB" id="A0A8J7Q926"/>
<feature type="region of interest" description="Disordered" evidence="1">
    <location>
        <begin position="164"/>
        <end position="195"/>
    </location>
</feature>
<proteinExistence type="predicted"/>
<evidence type="ECO:0000313" key="3">
    <source>
        <dbReference type="Proteomes" id="UP000664417"/>
    </source>
</evidence>
<dbReference type="RefSeq" id="WP_207858993.1">
    <property type="nucleotide sequence ID" value="NZ_JAFREP010000008.1"/>
</dbReference>
<comment type="caution">
    <text evidence="2">The sequence shown here is derived from an EMBL/GenBank/DDBJ whole genome shotgun (WGS) entry which is preliminary data.</text>
</comment>
<organism evidence="2 3">
    <name type="scientific">Acanthopleuribacter pedis</name>
    <dbReference type="NCBI Taxonomy" id="442870"/>
    <lineage>
        <taxon>Bacteria</taxon>
        <taxon>Pseudomonadati</taxon>
        <taxon>Acidobacteriota</taxon>
        <taxon>Holophagae</taxon>
        <taxon>Acanthopleuribacterales</taxon>
        <taxon>Acanthopleuribacteraceae</taxon>
        <taxon>Acanthopleuribacter</taxon>
    </lineage>
</organism>
<dbReference type="Proteomes" id="UP000664417">
    <property type="component" value="Unassembled WGS sequence"/>
</dbReference>
<reference evidence="2" key="1">
    <citation type="submission" date="2021-03" db="EMBL/GenBank/DDBJ databases">
        <authorList>
            <person name="Wang G."/>
        </authorList>
    </citation>
    <scope>NUCLEOTIDE SEQUENCE</scope>
    <source>
        <strain evidence="2">KCTC 12899</strain>
    </source>
</reference>
<sequence length="992" mass="107452">MTALIAVGCYRESGEDVLPVTATRITNDVRDQLPTGKESSGRIGDYLLSNAQIMAVVNGSVDGSTRDHYLAQSGGAVLDFTTVTLGADRRFRSFDDDGLHLLTQTVNMSRNTPIGYERIEIVRDGESNAALRLTGYVYDADGSLAASGVSVDSRGRVNGVQVQTTYSLPDRRGDDPGFTGDEDGNRTGGNDLPDELGVVNENDNVRFMIVTTQVVNNSGSELPIFTVNDVMVHDNQGLSPFVPYPDWGHEVPEVDERQQRYAYPHYVQLIPTAQFTAAYTIFDDLTGVVMAEQETLPEERLSYTYVGRSALPTGTLAPGAQYTYIRKMAAFNNTTPLGVNNAAILELGHQPPASSPMHQIGGLSFVLGSRSAPGGRWTLSYINQSVSYFNGQAYVPLEAGRTYPYAGELSMPSNARLVQLPAGQIAFSAEPINNEPFYTELVTEASRDDEGNIITDEDNNVVTQENPIIITAGEQRNLPAIQVAENTHVSLGLNLATTNQRELLGRTTFTKADGSLDFTLGLLPRVNDGNKVLLTITRELTTFIPLGTYNVYMSHGPLHNVNMATVTAQENVDDDGNSSFAADPSVLSYEMAPVIEFPGYFAADFDSRTTLDRIGLMEAGDSIAHGFAEDLDVIFFPDTDVVSPTELLFRTQGILFGAFDTQDNENDVDSLFDEIIATRATATLGRDTEGPWGRFALLSLPREDQQTDIIVPPFERTPNAYFDSVRDQIPGALIQVVRPRNTDQTEGGYFTALATRAGLPLDQPIPVNSPVFEATAGSGSATRAVDFDLLQVLAGNRYDEYLLTRADWFNLLESGTFKPATGGSSAGRLRDLPMGAVRTWVAVENTAHRDNDLVEFWTNAAAGRSFVSNGPLIEADVNGASFGQDTNVSGNQVTLNLKITAAPWIPVREVRVIVNGVAQDVNVALSNEGTVRFDGQVTLELDGSRRHWIVVEAGAAMSELANPTPAAEPGVYGIVQPGHLPLAFGNPIFVQN</sequence>